<dbReference type="EC" id="2.7.13.3" evidence="2"/>
<evidence type="ECO:0000256" key="6">
    <source>
        <dbReference type="PROSITE-ProRule" id="PRU00169"/>
    </source>
</evidence>
<dbReference type="SMART" id="SM00387">
    <property type="entry name" value="HATPase_c"/>
    <property type="match status" value="1"/>
</dbReference>
<evidence type="ECO:0000256" key="3">
    <source>
        <dbReference type="ARBA" id="ARBA00022553"/>
    </source>
</evidence>
<dbReference type="SUPFAM" id="SSF52172">
    <property type="entry name" value="CheY-like"/>
    <property type="match status" value="1"/>
</dbReference>
<protein>
    <recommendedName>
        <fullName evidence="2">histidine kinase</fullName>
        <ecNumber evidence="2">2.7.13.3</ecNumber>
    </recommendedName>
</protein>
<feature type="domain" description="Response regulatory" evidence="8">
    <location>
        <begin position="129"/>
        <end position="245"/>
    </location>
</feature>
<keyword evidence="5 9" id="KW-0418">Kinase</keyword>
<dbReference type="SUPFAM" id="SSF55874">
    <property type="entry name" value="ATPase domain of HSP90 chaperone/DNA topoisomerase II/histidine kinase"/>
    <property type="match status" value="1"/>
</dbReference>
<dbReference type="PANTHER" id="PTHR43547:SF2">
    <property type="entry name" value="HYBRID SIGNAL TRANSDUCTION HISTIDINE KINASE C"/>
    <property type="match status" value="1"/>
</dbReference>
<dbReference type="FunFam" id="3.30.565.10:FF:000006">
    <property type="entry name" value="Sensor histidine kinase WalK"/>
    <property type="match status" value="1"/>
</dbReference>
<name>A0A1N6H8P0_9BACT</name>
<comment type="catalytic activity">
    <reaction evidence="1">
        <text>ATP + protein L-histidine = ADP + protein N-phospho-L-histidine.</text>
        <dbReference type="EC" id="2.7.13.3"/>
    </reaction>
</comment>
<dbReference type="PROSITE" id="PS50109">
    <property type="entry name" value="HIS_KIN"/>
    <property type="match status" value="1"/>
</dbReference>
<evidence type="ECO:0000259" key="7">
    <source>
        <dbReference type="PROSITE" id="PS50109"/>
    </source>
</evidence>
<dbReference type="Gene3D" id="3.30.565.10">
    <property type="entry name" value="Histidine kinase-like ATPase, C-terminal domain"/>
    <property type="match status" value="1"/>
</dbReference>
<dbReference type="OrthoDB" id="5342753at2"/>
<dbReference type="InterPro" id="IPR036097">
    <property type="entry name" value="HisK_dim/P_sf"/>
</dbReference>
<dbReference type="CDD" id="cd00075">
    <property type="entry name" value="HATPase"/>
    <property type="match status" value="1"/>
</dbReference>
<dbReference type="Pfam" id="PF00072">
    <property type="entry name" value="Response_reg"/>
    <property type="match status" value="1"/>
</dbReference>
<feature type="domain" description="Histidine kinase" evidence="7">
    <location>
        <begin position="267"/>
        <end position="485"/>
    </location>
</feature>
<dbReference type="Gene3D" id="3.40.50.2300">
    <property type="match status" value="1"/>
</dbReference>
<dbReference type="InterPro" id="IPR036890">
    <property type="entry name" value="HATPase_C_sf"/>
</dbReference>
<dbReference type="PRINTS" id="PR00344">
    <property type="entry name" value="BCTRLSENSOR"/>
</dbReference>
<dbReference type="CDD" id="cd00082">
    <property type="entry name" value="HisKA"/>
    <property type="match status" value="1"/>
</dbReference>
<evidence type="ECO:0000313" key="9">
    <source>
        <dbReference type="EMBL" id="SIO16132.1"/>
    </source>
</evidence>
<evidence type="ECO:0000313" key="10">
    <source>
        <dbReference type="Proteomes" id="UP000184694"/>
    </source>
</evidence>
<dbReference type="SUPFAM" id="SSF47384">
    <property type="entry name" value="Homodimeric domain of signal transducing histidine kinase"/>
    <property type="match status" value="1"/>
</dbReference>
<organism evidence="9 10">
    <name type="scientific">Halodesulfovibrio marinisediminis DSM 17456</name>
    <dbReference type="NCBI Taxonomy" id="1121457"/>
    <lineage>
        <taxon>Bacteria</taxon>
        <taxon>Pseudomonadati</taxon>
        <taxon>Thermodesulfobacteriota</taxon>
        <taxon>Desulfovibrionia</taxon>
        <taxon>Desulfovibrionales</taxon>
        <taxon>Desulfovibrionaceae</taxon>
        <taxon>Halodesulfovibrio</taxon>
    </lineage>
</organism>
<dbReference type="AlphaFoldDB" id="A0A1N6H8P0"/>
<dbReference type="InterPro" id="IPR003594">
    <property type="entry name" value="HATPase_dom"/>
</dbReference>
<evidence type="ECO:0000256" key="5">
    <source>
        <dbReference type="ARBA" id="ARBA00022777"/>
    </source>
</evidence>
<dbReference type="InterPro" id="IPR005467">
    <property type="entry name" value="His_kinase_dom"/>
</dbReference>
<evidence type="ECO:0000256" key="2">
    <source>
        <dbReference type="ARBA" id="ARBA00012438"/>
    </source>
</evidence>
<accession>A0A1N6H8P0</accession>
<keyword evidence="10" id="KW-1185">Reference proteome</keyword>
<proteinExistence type="predicted"/>
<feature type="modified residue" description="4-aspartylphosphate" evidence="6">
    <location>
        <position position="178"/>
    </location>
</feature>
<dbReference type="Proteomes" id="UP000184694">
    <property type="component" value="Unassembled WGS sequence"/>
</dbReference>
<dbReference type="InterPro" id="IPR001789">
    <property type="entry name" value="Sig_transdc_resp-reg_receiver"/>
</dbReference>
<gene>
    <name evidence="9" type="ORF">SAMN02745161_2072</name>
</gene>
<dbReference type="InterPro" id="IPR011006">
    <property type="entry name" value="CheY-like_superfamily"/>
</dbReference>
<dbReference type="Pfam" id="PF02518">
    <property type="entry name" value="HATPase_c"/>
    <property type="match status" value="1"/>
</dbReference>
<dbReference type="PROSITE" id="PS50110">
    <property type="entry name" value="RESPONSE_REGULATORY"/>
    <property type="match status" value="1"/>
</dbReference>
<dbReference type="EMBL" id="FSRG01000005">
    <property type="protein sequence ID" value="SIO16132.1"/>
    <property type="molecule type" value="Genomic_DNA"/>
</dbReference>
<reference evidence="10" key="1">
    <citation type="submission" date="2016-11" db="EMBL/GenBank/DDBJ databases">
        <authorList>
            <person name="Varghese N."/>
            <person name="Submissions S."/>
        </authorList>
    </citation>
    <scope>NUCLEOTIDE SEQUENCE [LARGE SCALE GENOMIC DNA]</scope>
    <source>
        <strain evidence="10">DSM 17456</strain>
    </source>
</reference>
<dbReference type="InterPro" id="IPR003661">
    <property type="entry name" value="HisK_dim/P_dom"/>
</dbReference>
<keyword evidence="4" id="KW-0808">Transferase</keyword>
<dbReference type="STRING" id="1121457.SAMN02745161_2072"/>
<dbReference type="SMART" id="SM00388">
    <property type="entry name" value="HisKA"/>
    <property type="match status" value="1"/>
</dbReference>
<dbReference type="RefSeq" id="WP_074216845.1">
    <property type="nucleotide sequence ID" value="NZ_FSRG01000005.1"/>
</dbReference>
<dbReference type="Gene3D" id="1.10.287.130">
    <property type="match status" value="1"/>
</dbReference>
<dbReference type="GO" id="GO:0000155">
    <property type="term" value="F:phosphorelay sensor kinase activity"/>
    <property type="evidence" value="ECO:0007669"/>
    <property type="project" value="InterPro"/>
</dbReference>
<dbReference type="InterPro" id="IPR004358">
    <property type="entry name" value="Sig_transdc_His_kin-like_C"/>
</dbReference>
<dbReference type="Pfam" id="PF00512">
    <property type="entry name" value="HisKA"/>
    <property type="match status" value="1"/>
</dbReference>
<evidence type="ECO:0000256" key="4">
    <source>
        <dbReference type="ARBA" id="ARBA00022679"/>
    </source>
</evidence>
<evidence type="ECO:0000256" key="1">
    <source>
        <dbReference type="ARBA" id="ARBA00000085"/>
    </source>
</evidence>
<sequence length="488" mass="53066">MNTGQTQYILIAVADSKIASQLKEGIESSCGTPCLIGVTSSEAFSLASQNSDQLALAILDTALTDLSESLFYVTAEQSIPTLLLSDDYTEACTSCAMSPTIIDAVLKNSDLVSNVIEVVQRLHQNKNTYVLIVNSSASIRHFLSYVVSNYMLNPQIARSGKEALRLLEKQNFPLILIDAYLDDMPGVELTRLIRKQHPPEHTSIIGISGNSDMHISAMFLKSGASDFLNKPFKREELYCRMIQNLKMTELLHHLDQLNVLKNKMLGMAAHDLVTPITSIQGLASILEEGYAGSLTPEQKEIALAISSASSDMLTLVTDILDVSTIESGHMSIEKELIDLNEIVSQQVALAELSAARKSLSLHQKLEPLDTIQGDPKRIAQLIDNLLSNAIKFSEPETTIHINTKQDDLAIQLIVKDEGPGIAKNELEQLFTPFSKGTATPTGDESSHGLGLHIVKRIASAHNCVVDVASTLGKGTQFTVSFPLQAASK</sequence>
<dbReference type="PANTHER" id="PTHR43547">
    <property type="entry name" value="TWO-COMPONENT HISTIDINE KINASE"/>
    <property type="match status" value="1"/>
</dbReference>
<keyword evidence="3 6" id="KW-0597">Phosphoprotein</keyword>
<dbReference type="SMART" id="SM00448">
    <property type="entry name" value="REC"/>
    <property type="match status" value="1"/>
</dbReference>
<evidence type="ECO:0000259" key="8">
    <source>
        <dbReference type="PROSITE" id="PS50110"/>
    </source>
</evidence>